<feature type="domain" description="AB hydrolase-1" evidence="2">
    <location>
        <begin position="36"/>
        <end position="284"/>
    </location>
</feature>
<dbReference type="Pfam" id="PF12697">
    <property type="entry name" value="Abhydrolase_6"/>
    <property type="match status" value="1"/>
</dbReference>
<gene>
    <name evidence="3" type="ORF">SCUCBS95973_008867</name>
</gene>
<dbReference type="InterPro" id="IPR000073">
    <property type="entry name" value="AB_hydrolase_1"/>
</dbReference>
<keyword evidence="1" id="KW-0378">Hydrolase</keyword>
<dbReference type="SUPFAM" id="SSF53474">
    <property type="entry name" value="alpha/beta-Hydrolases"/>
    <property type="match status" value="1"/>
</dbReference>
<accession>A0ABP0CQ93</accession>
<dbReference type="InterPro" id="IPR029058">
    <property type="entry name" value="AB_hydrolase_fold"/>
</dbReference>
<evidence type="ECO:0000313" key="4">
    <source>
        <dbReference type="Proteomes" id="UP001642405"/>
    </source>
</evidence>
<protein>
    <recommendedName>
        <fullName evidence="2">AB hydrolase-1 domain-containing protein</fullName>
    </recommendedName>
</protein>
<reference evidence="3 4" key="1">
    <citation type="submission" date="2024-01" db="EMBL/GenBank/DDBJ databases">
        <authorList>
            <person name="Allen C."/>
            <person name="Tagirdzhanova G."/>
        </authorList>
    </citation>
    <scope>NUCLEOTIDE SEQUENCE [LARGE SCALE GENOMIC DNA]</scope>
</reference>
<comment type="caution">
    <text evidence="3">The sequence shown here is derived from an EMBL/GenBank/DDBJ whole genome shotgun (WGS) entry which is preliminary data.</text>
</comment>
<evidence type="ECO:0000256" key="1">
    <source>
        <dbReference type="ARBA" id="ARBA00022801"/>
    </source>
</evidence>
<dbReference type="PANTHER" id="PTHR43798">
    <property type="entry name" value="MONOACYLGLYCEROL LIPASE"/>
    <property type="match status" value="1"/>
</dbReference>
<keyword evidence="4" id="KW-1185">Reference proteome</keyword>
<name>A0ABP0CQ93_9PEZI</name>
<dbReference type="Gene3D" id="3.40.50.1820">
    <property type="entry name" value="alpha/beta hydrolase"/>
    <property type="match status" value="1"/>
</dbReference>
<proteinExistence type="predicted"/>
<organism evidence="3 4">
    <name type="scientific">Sporothrix curviconia</name>
    <dbReference type="NCBI Taxonomy" id="1260050"/>
    <lineage>
        <taxon>Eukaryota</taxon>
        <taxon>Fungi</taxon>
        <taxon>Dikarya</taxon>
        <taxon>Ascomycota</taxon>
        <taxon>Pezizomycotina</taxon>
        <taxon>Sordariomycetes</taxon>
        <taxon>Sordariomycetidae</taxon>
        <taxon>Ophiostomatales</taxon>
        <taxon>Ophiostomataceae</taxon>
        <taxon>Sporothrix</taxon>
    </lineage>
</organism>
<dbReference type="Proteomes" id="UP001642405">
    <property type="component" value="Unassembled WGS sequence"/>
</dbReference>
<dbReference type="PANTHER" id="PTHR43798:SF31">
    <property type="entry name" value="AB HYDROLASE SUPERFAMILY PROTEIN YCLE"/>
    <property type="match status" value="1"/>
</dbReference>
<evidence type="ECO:0000313" key="3">
    <source>
        <dbReference type="EMBL" id="CAK7234238.1"/>
    </source>
</evidence>
<dbReference type="InterPro" id="IPR050266">
    <property type="entry name" value="AB_hydrolase_sf"/>
</dbReference>
<evidence type="ECO:0000259" key="2">
    <source>
        <dbReference type="Pfam" id="PF12697"/>
    </source>
</evidence>
<dbReference type="EMBL" id="CAWUHB010000082">
    <property type="protein sequence ID" value="CAK7234238.1"/>
    <property type="molecule type" value="Genomic_DNA"/>
</dbReference>
<sequence length="299" mass="30977">MAVFHSEYIKVRHADVHIHVSVSGAAANTPDAKPTIVFLHYWGGSTRTWAQVAARVTDAGYRTASIDFRGWGLSVGPADKDAYSIALLADDIEDVLVKLHPSGGPVVLVGLSMGAKVAQVVANRIATAAASGNYLSVSAAVLAGPAPATPFQLPPDMREQQLHAYDAAGTASFVAQNVLTVSFRGDSNSSRLPEFLVDDMLRGNPPARAAWPAYAMAEDVTATSLGSLATPPPVLVLAAEKDVVEPPERVKSGVLASIAGAKLELIAGSGHLSPIDAQEAVAAAIVRFVGAVAETPSTK</sequence>